<dbReference type="Pfam" id="PF03435">
    <property type="entry name" value="Sacchrp_dh_NADP"/>
    <property type="match status" value="1"/>
</dbReference>
<dbReference type="AlphaFoldDB" id="A0A8H5U1T9"/>
<organism evidence="4 5">
    <name type="scientific">Fusarium heterosporum</name>
    <dbReference type="NCBI Taxonomy" id="42747"/>
    <lineage>
        <taxon>Eukaryota</taxon>
        <taxon>Fungi</taxon>
        <taxon>Dikarya</taxon>
        <taxon>Ascomycota</taxon>
        <taxon>Pezizomycotina</taxon>
        <taxon>Sordariomycetes</taxon>
        <taxon>Hypocreomycetidae</taxon>
        <taxon>Hypocreales</taxon>
        <taxon>Nectriaceae</taxon>
        <taxon>Fusarium</taxon>
        <taxon>Fusarium heterosporum species complex</taxon>
    </lineage>
</organism>
<accession>A0A8H5U1T9</accession>
<dbReference type="InterPro" id="IPR005097">
    <property type="entry name" value="Sacchrp_dh_NADP-bd"/>
</dbReference>
<dbReference type="OrthoDB" id="10268090at2759"/>
<keyword evidence="2" id="KW-1133">Transmembrane helix</keyword>
<dbReference type="PRINTS" id="PR00081">
    <property type="entry name" value="GDHRDH"/>
</dbReference>
<feature type="domain" description="Saccharopine dehydrogenase NADP binding" evidence="3">
    <location>
        <begin position="259"/>
        <end position="390"/>
    </location>
</feature>
<dbReference type="InterPro" id="IPR051276">
    <property type="entry name" value="Saccharopine_DH-like_oxidrdct"/>
</dbReference>
<keyword evidence="2" id="KW-0812">Transmembrane</keyword>
<dbReference type="SUPFAM" id="SSF51735">
    <property type="entry name" value="NAD(P)-binding Rossmann-fold domains"/>
    <property type="match status" value="2"/>
</dbReference>
<evidence type="ECO:0000313" key="5">
    <source>
        <dbReference type="Proteomes" id="UP000567885"/>
    </source>
</evidence>
<dbReference type="Proteomes" id="UP000567885">
    <property type="component" value="Unassembled WGS sequence"/>
</dbReference>
<dbReference type="GO" id="GO:0009247">
    <property type="term" value="P:glycolipid biosynthetic process"/>
    <property type="evidence" value="ECO:0007669"/>
    <property type="project" value="TreeGrafter"/>
</dbReference>
<dbReference type="InterPro" id="IPR036291">
    <property type="entry name" value="NAD(P)-bd_dom_sf"/>
</dbReference>
<dbReference type="Gene3D" id="3.40.50.720">
    <property type="entry name" value="NAD(P)-binding Rossmann-like Domain"/>
    <property type="match status" value="2"/>
</dbReference>
<dbReference type="PANTHER" id="PTHR12286">
    <property type="entry name" value="SACCHAROPINE DEHYDROGENASE-LIKE OXIDOREDUCTASE"/>
    <property type="match status" value="1"/>
</dbReference>
<feature type="transmembrane region" description="Helical" evidence="2">
    <location>
        <begin position="530"/>
        <end position="548"/>
    </location>
</feature>
<reference evidence="4 5" key="1">
    <citation type="submission" date="2020-05" db="EMBL/GenBank/DDBJ databases">
        <title>Identification and distribution of gene clusters putatively required for synthesis of sphingolipid metabolism inhibitors in phylogenetically diverse species of the filamentous fungus Fusarium.</title>
        <authorList>
            <person name="Kim H.-S."/>
            <person name="Busman M."/>
            <person name="Brown D.W."/>
            <person name="Divon H."/>
            <person name="Uhlig S."/>
            <person name="Proctor R.H."/>
        </authorList>
    </citation>
    <scope>NUCLEOTIDE SEQUENCE [LARGE SCALE GENOMIC DNA]</scope>
    <source>
        <strain evidence="4 5">NRRL 20693</strain>
    </source>
</reference>
<evidence type="ECO:0000256" key="2">
    <source>
        <dbReference type="SAM" id="Phobius"/>
    </source>
</evidence>
<dbReference type="GO" id="GO:0005886">
    <property type="term" value="C:plasma membrane"/>
    <property type="evidence" value="ECO:0007669"/>
    <property type="project" value="TreeGrafter"/>
</dbReference>
<dbReference type="GO" id="GO:0005811">
    <property type="term" value="C:lipid droplet"/>
    <property type="evidence" value="ECO:0007669"/>
    <property type="project" value="TreeGrafter"/>
</dbReference>
<comment type="caution">
    <text evidence="4">The sequence shown here is derived from an EMBL/GenBank/DDBJ whole genome shotgun (WGS) entry which is preliminary data.</text>
</comment>
<evidence type="ECO:0000313" key="4">
    <source>
        <dbReference type="EMBL" id="KAF5679184.1"/>
    </source>
</evidence>
<proteinExistence type="inferred from homology"/>
<dbReference type="EMBL" id="JAAGWQ010000013">
    <property type="protein sequence ID" value="KAF5679184.1"/>
    <property type="molecule type" value="Genomic_DNA"/>
</dbReference>
<comment type="similarity">
    <text evidence="1">Belongs to the saccharopine dehydrogenase family.</text>
</comment>
<protein>
    <submittedName>
        <fullName evidence="4">Protoporphyrinogen oxidase</fullName>
    </submittedName>
</protein>
<sequence length="659" mass="70804">MASYLITGASRGLGFGFLKELSKYANNTIIELVRNKAATDDKIARDLGPSSNVHILEADITDYNSLKASVDAVSKITGGSLDYVIANAGLIPLWSAWGSVEELVNVIGNSHLFSLFTPLVLNGQAKKVVAISSGMSDIEFIRQFEIEPAAPYAISKAGISVMTAKFAANYAKDGVLFMSICPGSVDSGFEGEMTEAQTQKAVQLANKFVNYASNHMGPSSPEDSAKAVLSVMHEASLENGSSGAFVSRFGNRQWMSYEITVLGATGWTATICAHHIAKTFPTNLQWCIAGRSVTKLQALRQSLRDISPDRLEPTIYVIPQLDSYGLDPIISDTDVIINGIGPYHQYGTPVVESCARNGTHYVDFCTETQWISDIIRDYDIKAKESGAIIIPAISGSSAPSDLVAWLVACYLRDHGLPVASEVICSGKLTMHGMQGGSLHTVLGVAATYGIWGWLSTDISILSPETKSSVKPRKGLFGHRYDRHLGHLATSFVAWGNESVVQRSAALNGKTYGDDFVFMEYIPAASLTSAVFIHIVTKLGIILLAISWFRCLVVRNSLAPGTGPDRAESRQMESAEWKAIGYVKGSAEALAFARFRYSGALVDMVAILAVESAAAIKEMVVADSGSRITGLSTPSALGSTFVNRLRATHFDIDVHGLADC</sequence>
<keyword evidence="5" id="KW-1185">Reference proteome</keyword>
<evidence type="ECO:0000259" key="3">
    <source>
        <dbReference type="Pfam" id="PF03435"/>
    </source>
</evidence>
<dbReference type="InterPro" id="IPR002347">
    <property type="entry name" value="SDR_fam"/>
</dbReference>
<evidence type="ECO:0000256" key="1">
    <source>
        <dbReference type="ARBA" id="ARBA00038048"/>
    </source>
</evidence>
<dbReference type="GO" id="GO:0005739">
    <property type="term" value="C:mitochondrion"/>
    <property type="evidence" value="ECO:0007669"/>
    <property type="project" value="TreeGrafter"/>
</dbReference>
<name>A0A8H5U1T9_FUSHE</name>
<keyword evidence="2" id="KW-0472">Membrane</keyword>
<gene>
    <name evidence="4" type="ORF">FHETE_925</name>
</gene>
<dbReference type="Pfam" id="PF00106">
    <property type="entry name" value="adh_short"/>
    <property type="match status" value="1"/>
</dbReference>
<dbReference type="PANTHER" id="PTHR12286:SF5">
    <property type="entry name" value="SACCHAROPINE DEHYDROGENASE-LIKE OXIDOREDUCTASE"/>
    <property type="match status" value="1"/>
</dbReference>